<feature type="region of interest" description="Disordered" evidence="1">
    <location>
        <begin position="474"/>
        <end position="509"/>
    </location>
</feature>
<feature type="compositionally biased region" description="Polar residues" evidence="1">
    <location>
        <begin position="379"/>
        <end position="388"/>
    </location>
</feature>
<evidence type="ECO:0000313" key="2">
    <source>
        <dbReference type="EMBL" id="CAC5434290.1"/>
    </source>
</evidence>
<dbReference type="AlphaFoldDB" id="A0A6J8FSS5"/>
<proteinExistence type="predicted"/>
<dbReference type="VEuPathDB" id="TriTrypDB:LdCL_350031900"/>
<dbReference type="Proteomes" id="UP000601710">
    <property type="component" value="Chromosome 35"/>
</dbReference>
<feature type="compositionally biased region" description="Polar residues" evidence="1">
    <location>
        <begin position="100"/>
        <end position="112"/>
    </location>
</feature>
<reference evidence="2" key="1">
    <citation type="submission" date="2020-06" db="EMBL/GenBank/DDBJ databases">
        <authorList>
            <person name="Camacho E."/>
            <person name="Gonzalez-de la Fuente S."/>
            <person name="Rastrojo A."/>
            <person name="Peiro-Pastor R."/>
            <person name="Solana JC."/>
            <person name="Tabera L."/>
            <person name="Gamarro F."/>
            <person name="Carrasco-Ramiro F."/>
            <person name="Requena JM."/>
            <person name="Aguado B."/>
        </authorList>
    </citation>
    <scope>NUCLEOTIDE SEQUENCE</scope>
</reference>
<evidence type="ECO:0000256" key="1">
    <source>
        <dbReference type="SAM" id="MobiDB-lite"/>
    </source>
</evidence>
<protein>
    <submittedName>
        <fullName evidence="2">Hypothetical_protein_conserved</fullName>
    </submittedName>
</protein>
<organism evidence="2 3">
    <name type="scientific">Leishmania donovani</name>
    <dbReference type="NCBI Taxonomy" id="5661"/>
    <lineage>
        <taxon>Eukaryota</taxon>
        <taxon>Discoba</taxon>
        <taxon>Euglenozoa</taxon>
        <taxon>Kinetoplastea</taxon>
        <taxon>Metakinetoplastina</taxon>
        <taxon>Trypanosomatida</taxon>
        <taxon>Trypanosomatidae</taxon>
        <taxon>Leishmaniinae</taxon>
        <taxon>Leishmania</taxon>
    </lineage>
</organism>
<feature type="compositionally biased region" description="Basic and acidic residues" evidence="1">
    <location>
        <begin position="391"/>
        <end position="415"/>
    </location>
</feature>
<dbReference type="VEuPathDB" id="TriTrypDB:LDHU3_35.3450"/>
<dbReference type="EMBL" id="LR812655">
    <property type="protein sequence ID" value="CAC5434290.1"/>
    <property type="molecule type" value="Genomic_DNA"/>
</dbReference>
<evidence type="ECO:0000313" key="3">
    <source>
        <dbReference type="Proteomes" id="UP000601710"/>
    </source>
</evidence>
<gene>
    <name evidence="2" type="ORF">LDHU3_35.3450</name>
</gene>
<feature type="region of interest" description="Disordered" evidence="1">
    <location>
        <begin position="99"/>
        <end position="157"/>
    </location>
</feature>
<feature type="compositionally biased region" description="Basic and acidic residues" evidence="1">
    <location>
        <begin position="209"/>
        <end position="224"/>
    </location>
</feature>
<accession>A0A6J8FSS5</accession>
<name>A0A6J8FSS5_LEIDO</name>
<sequence>MCETSPSAPSLEVATLTQPPLPAVGEVKDEVTILSAFSPAITASGASSLVGCTEEDKLTRNFVEAAVVVDEGANTPFSVDDATQSRINGRSPLLVETESSDVTLGDTSQNILPSPPLSFTEASEHHGAPQHNPSASSVEDEENQKVNGGDDADVTRGNAIQNKYSVTSEWVESFPRAGSSVLLDEPMQATACAEVTPLVSAALHKKRSRREDGGKDGHAKGGKGERKRRAQEKAEAAEVQAAFKHSQRALRKQAKSLNMRDVFSRTLSLPSPLQVATDALVDPLSFPPSRLLVETGISSNDANDDGTSPAATGVCSPSSLRLHSPAFSPASLVSPSSASSSSAWSPNVVGELTNRFLAHVQQQKRQKFEQMVSRELTQSQALSQTRSLVQHPREHGAAEDGQRADDDEYSPRTRTDSAMANDFRTPVDELVIGEEDNEAANWMPADSSSPTSPHARRMMQRDPVTGDEMMLLGASSSEKGRLPSFSSTPAESRKAEEEEEEEASQQQDQVMRSLARKHEIWKLKQRHLRAQEQVELDERAKAMQQQKSTKTLAAVTSTSSSVSVPLARGDADSAPATSATEASAASAPFFTGIFRNYVAAATGVQRSDRNGDDGATAAVRSGQVAKLSAEDISMIRRINSFDNTSTQRVVVFGTAASKQTRCETMQR</sequence>
<feature type="region of interest" description="Disordered" evidence="1">
    <location>
        <begin position="379"/>
        <end position="457"/>
    </location>
</feature>
<feature type="region of interest" description="Disordered" evidence="1">
    <location>
        <begin position="204"/>
        <end position="236"/>
    </location>
</feature>
<dbReference type="VEuPathDB" id="TriTrypDB:LdBPK_352700.1"/>
<feature type="region of interest" description="Disordered" evidence="1">
    <location>
        <begin position="297"/>
        <end position="316"/>
    </location>
</feature>